<evidence type="ECO:0000256" key="1">
    <source>
        <dbReference type="SAM" id="MobiDB-lite"/>
    </source>
</evidence>
<dbReference type="Proteomes" id="UP000658320">
    <property type="component" value="Unassembled WGS sequence"/>
</dbReference>
<dbReference type="NCBIfam" id="NF041121">
    <property type="entry name" value="SAV_2336_NTERM"/>
    <property type="match status" value="1"/>
</dbReference>
<accession>A0A918FMC2</accession>
<feature type="domain" description="DUF7779" evidence="2">
    <location>
        <begin position="837"/>
        <end position="927"/>
    </location>
</feature>
<gene>
    <name evidence="3" type="ORF">GCM10010251_84910</name>
</gene>
<dbReference type="EMBL" id="BMSX01000031">
    <property type="protein sequence ID" value="GGR54913.1"/>
    <property type="molecule type" value="Genomic_DNA"/>
</dbReference>
<reference evidence="3" key="1">
    <citation type="journal article" date="2014" name="Int. J. Syst. Evol. Microbiol.">
        <title>Complete genome sequence of Corynebacterium casei LMG S-19264T (=DSM 44701T), isolated from a smear-ripened cheese.</title>
        <authorList>
            <consortium name="US DOE Joint Genome Institute (JGI-PGF)"/>
            <person name="Walter F."/>
            <person name="Albersmeier A."/>
            <person name="Kalinowski J."/>
            <person name="Ruckert C."/>
        </authorList>
    </citation>
    <scope>NUCLEOTIDE SEQUENCE</scope>
    <source>
        <strain evidence="3">JCM 4346</strain>
    </source>
</reference>
<dbReference type="SUPFAM" id="SSF48452">
    <property type="entry name" value="TPR-like"/>
    <property type="match status" value="1"/>
</dbReference>
<dbReference type="InterPro" id="IPR047738">
    <property type="entry name" value="SAV_2336-like_N"/>
</dbReference>
<dbReference type="InterPro" id="IPR053137">
    <property type="entry name" value="NLR-like"/>
</dbReference>
<reference evidence="3" key="2">
    <citation type="submission" date="2020-09" db="EMBL/GenBank/DDBJ databases">
        <authorList>
            <person name="Sun Q."/>
            <person name="Ohkuma M."/>
        </authorList>
    </citation>
    <scope>NUCLEOTIDE SEQUENCE</scope>
    <source>
        <strain evidence="3">JCM 4346</strain>
    </source>
</reference>
<keyword evidence="4" id="KW-1185">Reference proteome</keyword>
<dbReference type="Pfam" id="PF13374">
    <property type="entry name" value="TPR_10"/>
    <property type="match status" value="2"/>
</dbReference>
<dbReference type="InterPro" id="IPR056681">
    <property type="entry name" value="DUF7779"/>
</dbReference>
<name>A0A918FMC2_9ACTN</name>
<feature type="region of interest" description="Disordered" evidence="1">
    <location>
        <begin position="544"/>
        <end position="586"/>
    </location>
</feature>
<dbReference type="RefSeq" id="WP_189943372.1">
    <property type="nucleotide sequence ID" value="NZ_BMSX01000031.1"/>
</dbReference>
<sequence length="1413" mass="152293">MNGIPRERAPGPEDVDPHWQEVADAVWLAAHWSRTGRTIPEESGPVDDDESVDVAPLPPAPSSDVQQVPTAEESGPYAALSLPASSPEGPAQVRPGPPVLPGARPHVPGPGARSAQLARALHRLARRVPSREALLLDEELTAERMALDELWLPLFRPGWAKAFDLVVLIDNGPTMAIWRGETAALGAAAEHSGAFRSVRTVHLNVPHAGAGVPTLRWSAAGSTADLGEVLDGRGDRLFLVVTDGLGHGWAAYAADILLHRLGRAGPTALVHLLPPHMRHRSSLHPHALVLEAGGFGASNRNLHLRPPFSGPDPLRPLPETDGEATAVPVLSLKPGSLTAWADLVVGEPGVRRELPVVLAGSLSAGTPAPGLRAPQLPRGAAAAVRRFFTLATPAARRLATYLAAAPFEFDLIQQLRDRTMPDTGAEHLAEILMGGLIDWEHADAQRPEFADGVREALLATTTRTQLATVVSVLGELPAAGEHGIALRAALRDPAGIALPDESAWAWRRTELAVMRALAGPYALRARRIEATGLTVIRDAADVGSTAGPSSLELPPAAASREPSEATVTAVEAPLKSEAEPSRSPSVMVNVPPRNRLFVGRTAQLQALEEQLEVQDVVCLLPDAFSTSSGVGTSELALEYVYRHADDYNLVCWIPAEWESLVLATLASLADRLGLGRAASAAHPVDWAEPAVLDALRTGAPYDGWLLVLDNAVDVEAVRRHLPTGGPGKIIVTSRNPEWQQVATPVTMGVFEREESVELLRKLSPALPAEDADRLAEALGDVPLAVEQAGTWHGLTGMGTDEYLELLGRRGPAVDALDPDTNCPVSLAAVWDISLERLRELNPDARRLLDLCASMAPEPIPFDLLPQVRTADGTSPESEHLPGNPMGMSRAVRALWQLSLAKVDHRAGTLQLHRLLRAALLAGLPAEQRERTREAAHQLLAAGRPGRCSSPQEWPAYWSLLPHVLASQAVTSTDPRVRALVHDVVLFLEHCGDREGAAALGRQAWAAWLAASGEEHSDVLRMARAYASLLRRSGRLAESVPLTENALEVSRRIAVDPEDLIDSLCELADARRHQGQFQEARALSEEATRLARPVFGSQDPWTLRATHSWGIDLRLCGQFEEALTLDGQNARLAEDLYGPADHFTLESLNAVSIDMRERGDYPGARDLQEDLYRRARSELGEEHRLTLHIAATLAVCRRRDGALSAAAVLSEETLWHCTARYGSDHLDSLLAAINAAVDRRLAGDAEWSQQLSETTTQRLAARLGEDHLCTLVAEANLAATLRTLGRLDDAQELEDDVAHRLDATVGPRHMTALTVAIGRANTAYAGLEFERAHEIDESNQLLLAEIAGEQHPLRLACTANLALDLRGLGQGAEADELQRTAIEGLLAVVREDHPWLLAARQRRRIECDVALIPL</sequence>
<comment type="caution">
    <text evidence="3">The sequence shown here is derived from an EMBL/GenBank/DDBJ whole genome shotgun (WGS) entry which is preliminary data.</text>
</comment>
<feature type="region of interest" description="Disordered" evidence="1">
    <location>
        <begin position="1"/>
        <end position="20"/>
    </location>
</feature>
<dbReference type="PANTHER" id="PTHR46082:SF6">
    <property type="entry name" value="AAA+ ATPASE DOMAIN-CONTAINING PROTEIN-RELATED"/>
    <property type="match status" value="1"/>
</dbReference>
<feature type="region of interest" description="Disordered" evidence="1">
    <location>
        <begin position="37"/>
        <end position="95"/>
    </location>
</feature>
<dbReference type="SUPFAM" id="SSF52540">
    <property type="entry name" value="P-loop containing nucleoside triphosphate hydrolases"/>
    <property type="match status" value="1"/>
</dbReference>
<feature type="compositionally biased region" description="Low complexity" evidence="1">
    <location>
        <begin position="551"/>
        <end position="560"/>
    </location>
</feature>
<dbReference type="Pfam" id="PF25000">
    <property type="entry name" value="DUF7779"/>
    <property type="match status" value="1"/>
</dbReference>
<dbReference type="Pfam" id="PF13424">
    <property type="entry name" value="TPR_12"/>
    <property type="match status" value="1"/>
</dbReference>
<dbReference type="Gene3D" id="3.40.50.300">
    <property type="entry name" value="P-loop containing nucleotide triphosphate hydrolases"/>
    <property type="match status" value="1"/>
</dbReference>
<dbReference type="NCBIfam" id="NF040586">
    <property type="entry name" value="FxSxx_TPR"/>
    <property type="match status" value="1"/>
</dbReference>
<evidence type="ECO:0000259" key="2">
    <source>
        <dbReference type="Pfam" id="PF25000"/>
    </source>
</evidence>
<dbReference type="Gene3D" id="1.25.40.10">
    <property type="entry name" value="Tetratricopeptide repeat domain"/>
    <property type="match status" value="2"/>
</dbReference>
<evidence type="ECO:0000313" key="4">
    <source>
        <dbReference type="Proteomes" id="UP000658320"/>
    </source>
</evidence>
<dbReference type="InterPro" id="IPR011990">
    <property type="entry name" value="TPR-like_helical_dom_sf"/>
</dbReference>
<dbReference type="InterPro" id="IPR027417">
    <property type="entry name" value="P-loop_NTPase"/>
</dbReference>
<protein>
    <submittedName>
        <fullName evidence="3">Cytochrome c</fullName>
    </submittedName>
</protein>
<evidence type="ECO:0000313" key="3">
    <source>
        <dbReference type="EMBL" id="GGR54913.1"/>
    </source>
</evidence>
<proteinExistence type="predicted"/>
<organism evidence="3 4">
    <name type="scientific">Streptomyces aurantiogriseus</name>
    <dbReference type="NCBI Taxonomy" id="66870"/>
    <lineage>
        <taxon>Bacteria</taxon>
        <taxon>Bacillati</taxon>
        <taxon>Actinomycetota</taxon>
        <taxon>Actinomycetes</taxon>
        <taxon>Kitasatosporales</taxon>
        <taxon>Streptomycetaceae</taxon>
        <taxon>Streptomyces</taxon>
    </lineage>
</organism>
<dbReference type="PANTHER" id="PTHR46082">
    <property type="entry name" value="ATP/GTP-BINDING PROTEIN-RELATED"/>
    <property type="match status" value="1"/>
</dbReference>